<organism evidence="6 7">
    <name type="scientific">Streptomyces evansiae</name>
    <dbReference type="NCBI Taxonomy" id="3075535"/>
    <lineage>
        <taxon>Bacteria</taxon>
        <taxon>Bacillati</taxon>
        <taxon>Actinomycetota</taxon>
        <taxon>Actinomycetes</taxon>
        <taxon>Kitasatosporales</taxon>
        <taxon>Streptomycetaceae</taxon>
        <taxon>Streptomyces</taxon>
    </lineage>
</organism>
<accession>A0ABD5EA22</accession>
<dbReference type="EMBL" id="JAVRER010000038">
    <property type="protein sequence ID" value="MDT0418085.1"/>
    <property type="molecule type" value="Genomic_DNA"/>
</dbReference>
<dbReference type="SUPFAM" id="SSF48498">
    <property type="entry name" value="Tetracyclin repressor-like, C-terminal domain"/>
    <property type="match status" value="1"/>
</dbReference>
<feature type="DNA-binding region" description="H-T-H motif" evidence="4">
    <location>
        <begin position="31"/>
        <end position="50"/>
    </location>
</feature>
<feature type="domain" description="HTH tetR-type" evidence="5">
    <location>
        <begin position="9"/>
        <end position="68"/>
    </location>
</feature>
<dbReference type="PANTHER" id="PTHR30055">
    <property type="entry name" value="HTH-TYPE TRANSCRIPTIONAL REGULATOR RUTR"/>
    <property type="match status" value="1"/>
</dbReference>
<dbReference type="PRINTS" id="PR00455">
    <property type="entry name" value="HTHTETR"/>
</dbReference>
<evidence type="ECO:0000259" key="5">
    <source>
        <dbReference type="PROSITE" id="PS50977"/>
    </source>
</evidence>
<sequence length="187" mass="19923">MTGQRADARRNYARILAVAEAEVAERGADASLEHIARTAGVGSATVRRHFPNRRALLEAVFHERIEALRVRAEALTEAEDSRAALLTWLHELVAYSVSARGFADTLTYEPPSDTPSSCATALEDSGAPLLRRAQQDGAVAPGITPHDLLTLGIGIALATEHHEDPEAQAERLFAVVVEGVSPGGGWG</sequence>
<dbReference type="GO" id="GO:0006355">
    <property type="term" value="P:regulation of DNA-templated transcription"/>
    <property type="evidence" value="ECO:0007669"/>
    <property type="project" value="UniProtKB-ARBA"/>
</dbReference>
<dbReference type="Pfam" id="PF21597">
    <property type="entry name" value="TetR_C_43"/>
    <property type="match status" value="1"/>
</dbReference>
<evidence type="ECO:0000256" key="3">
    <source>
        <dbReference type="ARBA" id="ARBA00023163"/>
    </source>
</evidence>
<dbReference type="InterPro" id="IPR001647">
    <property type="entry name" value="HTH_TetR"/>
</dbReference>
<keyword evidence="2 4" id="KW-0238">DNA-binding</keyword>
<dbReference type="InterPro" id="IPR050109">
    <property type="entry name" value="HTH-type_TetR-like_transc_reg"/>
</dbReference>
<keyword evidence="3" id="KW-0804">Transcription</keyword>
<gene>
    <name evidence="6" type="ORF">RM574_21605</name>
</gene>
<dbReference type="InterPro" id="IPR049445">
    <property type="entry name" value="TetR_SbtR-like_C"/>
</dbReference>
<dbReference type="AlphaFoldDB" id="A0ABD5EA22"/>
<evidence type="ECO:0000256" key="2">
    <source>
        <dbReference type="ARBA" id="ARBA00023125"/>
    </source>
</evidence>
<dbReference type="PROSITE" id="PS50977">
    <property type="entry name" value="HTH_TETR_2"/>
    <property type="match status" value="1"/>
</dbReference>
<dbReference type="SUPFAM" id="SSF46689">
    <property type="entry name" value="Homeodomain-like"/>
    <property type="match status" value="1"/>
</dbReference>
<comment type="caution">
    <text evidence="6">The sequence shown here is derived from an EMBL/GenBank/DDBJ whole genome shotgun (WGS) entry which is preliminary data.</text>
</comment>
<dbReference type="GO" id="GO:0003677">
    <property type="term" value="F:DNA binding"/>
    <property type="evidence" value="ECO:0007669"/>
    <property type="project" value="UniProtKB-UniRule"/>
</dbReference>
<protein>
    <submittedName>
        <fullName evidence="6">TetR/AcrR family transcriptional regulator</fullName>
    </submittedName>
</protein>
<dbReference type="RefSeq" id="WP_007823825.1">
    <property type="nucleotide sequence ID" value="NZ_JAVRER010000038.1"/>
</dbReference>
<dbReference type="Pfam" id="PF00440">
    <property type="entry name" value="TetR_N"/>
    <property type="match status" value="1"/>
</dbReference>
<evidence type="ECO:0000256" key="4">
    <source>
        <dbReference type="PROSITE-ProRule" id="PRU00335"/>
    </source>
</evidence>
<evidence type="ECO:0000313" key="6">
    <source>
        <dbReference type="EMBL" id="MDT0418085.1"/>
    </source>
</evidence>
<reference evidence="7" key="1">
    <citation type="submission" date="2023-07" db="EMBL/GenBank/DDBJ databases">
        <title>30 novel species of actinomycetes from the DSMZ collection.</title>
        <authorList>
            <person name="Nouioui I."/>
        </authorList>
    </citation>
    <scope>NUCLEOTIDE SEQUENCE [LARGE SCALE GENOMIC DNA]</scope>
    <source>
        <strain evidence="7">DSM 41982</strain>
    </source>
</reference>
<dbReference type="Gene3D" id="1.10.357.10">
    <property type="entry name" value="Tetracycline Repressor, domain 2"/>
    <property type="match status" value="1"/>
</dbReference>
<dbReference type="PANTHER" id="PTHR30055:SF234">
    <property type="entry name" value="HTH-TYPE TRANSCRIPTIONAL REGULATOR BETI"/>
    <property type="match status" value="1"/>
</dbReference>
<dbReference type="InterPro" id="IPR009057">
    <property type="entry name" value="Homeodomain-like_sf"/>
</dbReference>
<dbReference type="Proteomes" id="UP001183607">
    <property type="component" value="Unassembled WGS sequence"/>
</dbReference>
<proteinExistence type="predicted"/>
<keyword evidence="1" id="KW-0805">Transcription regulation</keyword>
<dbReference type="InterPro" id="IPR036271">
    <property type="entry name" value="Tet_transcr_reg_TetR-rel_C_sf"/>
</dbReference>
<evidence type="ECO:0000313" key="7">
    <source>
        <dbReference type="Proteomes" id="UP001183607"/>
    </source>
</evidence>
<feature type="non-terminal residue" evidence="6">
    <location>
        <position position="187"/>
    </location>
</feature>
<name>A0ABD5EA22_9ACTN</name>
<evidence type="ECO:0000256" key="1">
    <source>
        <dbReference type="ARBA" id="ARBA00023015"/>
    </source>
</evidence>